<dbReference type="AlphaFoldDB" id="A0A226WV21"/>
<keyword evidence="1" id="KW-0436">Ligase</keyword>
<accession>A0A226WV21</accession>
<name>A0A226WV21_CABSO</name>
<proteinExistence type="predicted"/>
<sequence length="53" mass="6001">MPRLRTHYQHVVPGIGVADPDVSAQRNARVARSIPWRGENARRGDGLHREWTG</sequence>
<evidence type="ECO:0000313" key="2">
    <source>
        <dbReference type="Proteomes" id="UP000214720"/>
    </source>
</evidence>
<gene>
    <name evidence="1" type="ORF">BSU04_30950</name>
</gene>
<organism evidence="1 2">
    <name type="scientific">Caballeronia sordidicola</name>
    <name type="common">Burkholderia sordidicola</name>
    <dbReference type="NCBI Taxonomy" id="196367"/>
    <lineage>
        <taxon>Bacteria</taxon>
        <taxon>Pseudomonadati</taxon>
        <taxon>Pseudomonadota</taxon>
        <taxon>Betaproteobacteria</taxon>
        <taxon>Burkholderiales</taxon>
        <taxon>Burkholderiaceae</taxon>
        <taxon>Caballeronia</taxon>
    </lineage>
</organism>
<dbReference type="GO" id="GO:0004812">
    <property type="term" value="F:aminoacyl-tRNA ligase activity"/>
    <property type="evidence" value="ECO:0007669"/>
    <property type="project" value="UniProtKB-KW"/>
</dbReference>
<protein>
    <submittedName>
        <fullName evidence="1">Histidyl-tRNA synthetase</fullName>
    </submittedName>
</protein>
<keyword evidence="1" id="KW-0030">Aminoacyl-tRNA synthetase</keyword>
<reference evidence="2" key="1">
    <citation type="submission" date="2017-01" db="EMBL/GenBank/DDBJ databases">
        <title>Genome Analysis of Deinococcus marmoris KOPRI26562.</title>
        <authorList>
            <person name="Kim J.H."/>
            <person name="Oh H.-M."/>
        </authorList>
    </citation>
    <scope>NUCLEOTIDE SEQUENCE [LARGE SCALE GENOMIC DNA]</scope>
    <source>
        <strain evidence="2">PAMC 26633</strain>
    </source>
</reference>
<evidence type="ECO:0000313" key="1">
    <source>
        <dbReference type="EMBL" id="OXC74709.1"/>
    </source>
</evidence>
<dbReference type="Proteomes" id="UP000214720">
    <property type="component" value="Unassembled WGS sequence"/>
</dbReference>
<dbReference type="EMBL" id="MTHB01000206">
    <property type="protein sequence ID" value="OXC74709.1"/>
    <property type="molecule type" value="Genomic_DNA"/>
</dbReference>
<comment type="caution">
    <text evidence="1">The sequence shown here is derived from an EMBL/GenBank/DDBJ whole genome shotgun (WGS) entry which is preliminary data.</text>
</comment>